<evidence type="ECO:0000313" key="2">
    <source>
        <dbReference type="Proteomes" id="UP000238823"/>
    </source>
</evidence>
<protein>
    <submittedName>
        <fullName evidence="1">Uncharacterized protein</fullName>
    </submittedName>
</protein>
<proteinExistence type="predicted"/>
<comment type="caution">
    <text evidence="1">The sequence shown here is derived from an EMBL/GenBank/DDBJ whole genome shotgun (WGS) entry which is preliminary data.</text>
</comment>
<evidence type="ECO:0000313" key="1">
    <source>
        <dbReference type="EMBL" id="PRQ07476.1"/>
    </source>
</evidence>
<dbReference type="AlphaFoldDB" id="A0A2S9YQW9"/>
<accession>A0A2S9YQW9</accession>
<dbReference type="EMBL" id="PVNL01000054">
    <property type="protein sequence ID" value="PRQ07476.1"/>
    <property type="molecule type" value="Genomic_DNA"/>
</dbReference>
<sequence length="254" mass="27435">MPAMSARELATGIASCVLLLPAGCRKTPTDLSVDPDTHDPAADVPALDCPVAQAPARPRPGSSDDSDPPMVLGARFVARDRVQLTFSEGLAPTTQVNPRQFRLSMAYSNIDYGASYATGYYYDLAGSDNYEPPLVVTSLAGYDDRPEVLALQLSRPVPQDLCVNITDRRADMADVDPESRPRIGVFLHYTSRGSVGVRDLADNPMIDVGAEWALHYGARHKTVYGSEPIMRLDLLVELSCPDEAMRLSAPTGPS</sequence>
<organism evidence="1 2">
    <name type="scientific">Enhygromyxa salina</name>
    <dbReference type="NCBI Taxonomy" id="215803"/>
    <lineage>
        <taxon>Bacteria</taxon>
        <taxon>Pseudomonadati</taxon>
        <taxon>Myxococcota</taxon>
        <taxon>Polyangia</taxon>
        <taxon>Nannocystales</taxon>
        <taxon>Nannocystaceae</taxon>
        <taxon>Enhygromyxa</taxon>
    </lineage>
</organism>
<name>A0A2S9YQW9_9BACT</name>
<gene>
    <name evidence="1" type="ORF">ENSA7_28690</name>
</gene>
<reference evidence="1 2" key="1">
    <citation type="submission" date="2018-03" db="EMBL/GenBank/DDBJ databases">
        <title>Draft Genome Sequences of the Obligatory Marine Myxobacteria Enhygromyxa salina SWB007.</title>
        <authorList>
            <person name="Poehlein A."/>
            <person name="Moghaddam J.A."/>
            <person name="Harms H."/>
            <person name="Alanjari M."/>
            <person name="Koenig G.M."/>
            <person name="Daniel R."/>
            <person name="Schaeberle T.F."/>
        </authorList>
    </citation>
    <scope>NUCLEOTIDE SEQUENCE [LARGE SCALE GENOMIC DNA]</scope>
    <source>
        <strain evidence="1 2">SWB007</strain>
    </source>
</reference>
<dbReference type="Proteomes" id="UP000238823">
    <property type="component" value="Unassembled WGS sequence"/>
</dbReference>